<accession>A0A7M7SXG7</accession>
<feature type="compositionally biased region" description="Polar residues" evidence="2">
    <location>
        <begin position="1588"/>
        <end position="1605"/>
    </location>
</feature>
<feature type="compositionally biased region" description="Basic and acidic residues" evidence="2">
    <location>
        <begin position="124"/>
        <end position="142"/>
    </location>
</feature>
<feature type="compositionally biased region" description="Basic and acidic residues" evidence="2">
    <location>
        <begin position="823"/>
        <end position="924"/>
    </location>
</feature>
<feature type="compositionally biased region" description="Basic and acidic residues" evidence="2">
    <location>
        <begin position="398"/>
        <end position="411"/>
    </location>
</feature>
<evidence type="ECO:0000313" key="5">
    <source>
        <dbReference type="Proteomes" id="UP000007110"/>
    </source>
</evidence>
<feature type="compositionally biased region" description="Basic and acidic residues" evidence="2">
    <location>
        <begin position="1153"/>
        <end position="1168"/>
    </location>
</feature>
<feature type="compositionally biased region" description="Basic and acidic residues" evidence="2">
    <location>
        <begin position="80"/>
        <end position="101"/>
    </location>
</feature>
<keyword evidence="1" id="KW-0175">Coiled coil</keyword>
<evidence type="ECO:0000313" key="4">
    <source>
        <dbReference type="EnsemblMetazoa" id="XP_030838513"/>
    </source>
</evidence>
<feature type="compositionally biased region" description="Polar residues" evidence="2">
    <location>
        <begin position="456"/>
        <end position="472"/>
    </location>
</feature>
<feature type="compositionally biased region" description="Polar residues" evidence="2">
    <location>
        <begin position="31"/>
        <end position="41"/>
    </location>
</feature>
<feature type="region of interest" description="Disordered" evidence="2">
    <location>
        <begin position="1491"/>
        <end position="1520"/>
    </location>
</feature>
<dbReference type="GO" id="GO:0005813">
    <property type="term" value="C:centrosome"/>
    <property type="evidence" value="ECO:0000318"/>
    <property type="project" value="GO_Central"/>
</dbReference>
<dbReference type="GO" id="GO:0000922">
    <property type="term" value="C:spindle pole"/>
    <property type="evidence" value="ECO:0000318"/>
    <property type="project" value="GO_Central"/>
</dbReference>
<evidence type="ECO:0000256" key="1">
    <source>
        <dbReference type="SAM" id="Coils"/>
    </source>
</evidence>
<name>A0A7M7SXG7_STRPU</name>
<evidence type="ECO:0000256" key="2">
    <source>
        <dbReference type="SAM" id="MobiDB-lite"/>
    </source>
</evidence>
<evidence type="ECO:0000259" key="3">
    <source>
        <dbReference type="Pfam" id="PF24578"/>
    </source>
</evidence>
<reference evidence="4" key="2">
    <citation type="submission" date="2021-01" db="UniProtKB">
        <authorList>
            <consortium name="EnsemblMetazoa"/>
        </authorList>
    </citation>
    <scope>IDENTIFICATION</scope>
</reference>
<dbReference type="InParanoid" id="A0A7M7SXG7"/>
<sequence length="1671" mass="189284">MSAEDDIDRFIQQQKRKIAREREDLQHSNEKQISVPLSNGYPNGDIVLKENRPPKPLTNQHKGHKQSDEPGLPVGNYITTKEKLQKEREAEYRRFIQEKNNRSSTKRTNIEGDGMSLPIGERLSAQDRARSQRNKEYNDFLKQKGGSRRKGQDQGTELTNGGGQHQSASGPPNSYGQQQPSNGYNQHQPLSQYQQGNDSYNAPRLQQEASSQTPVPRGYDDLPPRAPRKGWATPQPLEYDDILRRKREEEKRYRQYDDIDFYRPRLKPAHSDPYLNRYEEDGRRSSRPEYYDDYDRRRVRFSDEVTPPAPRDGPSYSDRLTRPRQRESLEEPILYDWSQSKGGRSRTFTDGDRRKPALKQDDLERPPRAKSATLPVDTGLPLGQRDTGSATRRKKEQYRKELEQQMEEAKAAKKREKAMDQSPGFPGSTKPSAAQVQQPPPQSYTPSFHQQQQQQYGNRPQPVSTTPYPGSQYGIQDIQSQVPSYNAGSRPYSQIAQPKEPIGDLGLKEALAKSQPKLLERPFSLNYPQPSTINQPSTNTDPYMYYGMRNPLEPDPNPKSQAGKIWVGEMTKSLSNLGGMVHGLPHSAAADGSFSSPIMERYLLLQKQQQQLLQQQQQLEQQFPSSLIGPNQLNQQLSNPVLSKQAAAQFRGESAIQNFVGDSNLSPRSQANAPSYREQLLIQMKEKENKKNVENAAKAAYEAKIEKEIEVYDPWGKGGAGAPMRDKKGKIVADLKQLHNRNETILNDPNRKDLQLYAGSANAPPTNPAAALGPGQEVSPLLAAAALAGGGPGPGPGLAPGPAYGRIKGSITGAVPDAAADSSRNEYQDQLRQQVEDKKRRELEEKEKIRLEEEKEEKRLAAQRDRIQKEYNAEIERKKQKEEMQRKQKEDLEKQLEDKRKEADEKKKGANEKRRREADEKLRNTDINQNVNNLSLPRGTSPPIPTLRTKEPELQRISSPPIPTHQKKEETKRPPPQPARRSTQSPPVPTLQKRDKKVVEPDSQDNGDRTDRSQKKGSRRHSRAPEQGDKDHQKTPRKGPSRNEEGEKNRKSRRSRKEAHPDDDDDGEISPGKTPRDEEGERTKRSRRPRKEATPNGDEETPREEDRNDGEETPRKPRKRRPRPKQEDDPLNSYAESTGKSGSGRARIFPPKDISKQHAELDPLDKFRNPAPVPEKSNHPRVIPKENARLSPLEKLRNHYPEDPHKSDSLLDSGLFPETKGGFEAAYKKQRYLVDWLRELDPDLVVYAAPLAENGYKTWNTIRRLKRGTLLDLCPDIKHGHVEAILHEVNRGQTPRSKKPQVRSPDSLSEQELDIADIESSKTRPAPIRRKEKPRRLENISPGNGRYSESPPGNSFVDFLVNVSKESEMYKKAQRLQNKLQRDGHMQDDDFPSASERSSSPPVPAVSTKERGGPKDETNVVGALSAMRVQLAYEQQRIQSQLDKHRDYDPYNPMPKAAHAPRRGSPQVDVFELARHKGSVAVMRNMNHQAAEDFDGLKDRSGSRTRQKVKKNYPNKPDSDVNLEAQQMALLREQQEKLEAMRKGRKATTNDIPRMTDIGRGSPAIPLDSDSAFIGIDSGETHMPKTASRPTRSSAVPSPVNSQPRKTGRSVSRLDHDDLDKIIAKSQARSDAIETLHDHDSDPDDILNKFLSKKSYDSEDARFAVLQHEQS</sequence>
<dbReference type="GO" id="GO:0032467">
    <property type="term" value="P:positive regulation of cytokinesis"/>
    <property type="evidence" value="ECO:0000318"/>
    <property type="project" value="GO_Central"/>
</dbReference>
<dbReference type="Proteomes" id="UP000007110">
    <property type="component" value="Unassembled WGS sequence"/>
</dbReference>
<feature type="compositionally biased region" description="Basic and acidic residues" evidence="2">
    <location>
        <begin position="277"/>
        <end position="303"/>
    </location>
</feature>
<dbReference type="InterPro" id="IPR026708">
    <property type="entry name" value="CSPP1"/>
</dbReference>
<feature type="compositionally biased region" description="Polar residues" evidence="2">
    <location>
        <begin position="337"/>
        <end position="346"/>
    </location>
</feature>
<dbReference type="CTD" id="79848"/>
<feature type="region of interest" description="Disordered" evidence="2">
    <location>
        <begin position="1288"/>
        <end position="1354"/>
    </location>
</feature>
<dbReference type="InterPro" id="IPR058191">
    <property type="entry name" value="CSPP1_C"/>
</dbReference>
<dbReference type="OMA" id="HIRNEGS"/>
<feature type="compositionally biased region" description="Basic and acidic residues" evidence="2">
    <location>
        <begin position="347"/>
        <end position="367"/>
    </location>
</feature>
<feature type="compositionally biased region" description="Polar residues" evidence="2">
    <location>
        <begin position="153"/>
        <end position="200"/>
    </location>
</feature>
<feature type="region of interest" description="Disordered" evidence="2">
    <location>
        <begin position="19"/>
        <end position="472"/>
    </location>
</feature>
<protein>
    <recommendedName>
        <fullName evidence="3">Centrosome and spindle pole-associated protein 1 C-terminal domain-containing protein</fullName>
    </recommendedName>
</protein>
<keyword evidence="5" id="KW-1185">Reference proteome</keyword>
<dbReference type="PANTHER" id="PTHR21616:SF2">
    <property type="entry name" value="CENTROSOME AND SPINDLE POLE-ASSOCIATED PROTEIN 1"/>
    <property type="match status" value="1"/>
</dbReference>
<feature type="compositionally biased region" description="Basic and acidic residues" evidence="2">
    <location>
        <begin position="1023"/>
        <end position="1034"/>
    </location>
</feature>
<feature type="compositionally biased region" description="Basic and acidic residues" evidence="2">
    <location>
        <begin position="241"/>
        <end position="263"/>
    </location>
</feature>
<feature type="region of interest" description="Disordered" evidence="2">
    <location>
        <begin position="1541"/>
        <end position="1619"/>
    </location>
</feature>
<feature type="coiled-coil region" evidence="1">
    <location>
        <begin position="677"/>
        <end position="704"/>
    </location>
</feature>
<dbReference type="GeneID" id="100892823"/>
<dbReference type="EnsemblMetazoa" id="XM_030982653">
    <property type="protein sequence ID" value="XP_030838513"/>
    <property type="gene ID" value="LOC100892823"/>
</dbReference>
<proteinExistence type="predicted"/>
<dbReference type="OrthoDB" id="10044099at2759"/>
<feature type="compositionally biased region" description="Polar residues" evidence="2">
    <location>
        <begin position="925"/>
        <end position="935"/>
    </location>
</feature>
<reference evidence="5" key="1">
    <citation type="submission" date="2015-02" db="EMBL/GenBank/DDBJ databases">
        <title>Genome sequencing for Strongylocentrotus purpuratus.</title>
        <authorList>
            <person name="Murali S."/>
            <person name="Liu Y."/>
            <person name="Vee V."/>
            <person name="English A."/>
            <person name="Wang M."/>
            <person name="Skinner E."/>
            <person name="Han Y."/>
            <person name="Muzny D.M."/>
            <person name="Worley K.C."/>
            <person name="Gibbs R.A."/>
        </authorList>
    </citation>
    <scope>NUCLEOTIDE SEQUENCE</scope>
</reference>
<feature type="compositionally biased region" description="Basic and acidic residues" evidence="2">
    <location>
        <begin position="20"/>
        <end position="30"/>
    </location>
</feature>
<feature type="region of interest" description="Disordered" evidence="2">
    <location>
        <begin position="790"/>
        <end position="1192"/>
    </location>
</feature>
<dbReference type="PANTHER" id="PTHR21616">
    <property type="entry name" value="CENTROSOME SPINDLE POLE ASSOCIATED PROTEIN"/>
    <property type="match status" value="1"/>
</dbReference>
<feature type="compositionally biased region" description="Basic residues" evidence="2">
    <location>
        <begin position="1503"/>
        <end position="1513"/>
    </location>
</feature>
<dbReference type="KEGG" id="spu:100892823"/>
<feature type="domain" description="Centrosome and spindle pole-associated protein 1 C-terminal" evidence="3">
    <location>
        <begin position="1487"/>
        <end position="1542"/>
    </location>
</feature>
<organism evidence="4 5">
    <name type="scientific">Strongylocentrotus purpuratus</name>
    <name type="common">Purple sea urchin</name>
    <dbReference type="NCBI Taxonomy" id="7668"/>
    <lineage>
        <taxon>Eukaryota</taxon>
        <taxon>Metazoa</taxon>
        <taxon>Echinodermata</taxon>
        <taxon>Eleutherozoa</taxon>
        <taxon>Echinozoa</taxon>
        <taxon>Echinoidea</taxon>
        <taxon>Euechinoidea</taxon>
        <taxon>Echinacea</taxon>
        <taxon>Camarodonta</taxon>
        <taxon>Echinidea</taxon>
        <taxon>Strongylocentrotidae</taxon>
        <taxon>Strongylocentrotus</taxon>
    </lineage>
</organism>
<feature type="compositionally biased region" description="Basic and acidic residues" evidence="2">
    <location>
        <begin position="1074"/>
        <end position="1083"/>
    </location>
</feature>
<feature type="compositionally biased region" description="Basic and acidic residues" evidence="2">
    <location>
        <begin position="319"/>
        <end position="329"/>
    </location>
</feature>
<dbReference type="Pfam" id="PF24578">
    <property type="entry name" value="CSPP1_C"/>
    <property type="match status" value="1"/>
</dbReference>
<feature type="compositionally biased region" description="Basic and acidic residues" evidence="2">
    <location>
        <begin position="1183"/>
        <end position="1192"/>
    </location>
</feature>
<dbReference type="GO" id="GO:0005874">
    <property type="term" value="C:microtubule"/>
    <property type="evidence" value="ECO:0007669"/>
    <property type="project" value="InterPro"/>
</dbReference>
<feature type="compositionally biased region" description="Basic and acidic residues" evidence="2">
    <location>
        <begin position="1104"/>
        <end position="1115"/>
    </location>
</feature>
<dbReference type="RefSeq" id="XP_030838513.1">
    <property type="nucleotide sequence ID" value="XM_030982653.1"/>
</dbReference>
<feature type="region of interest" description="Disordered" evidence="2">
    <location>
        <begin position="1372"/>
        <end position="1418"/>
    </location>
</feature>
<feature type="compositionally biased region" description="Basic and acidic residues" evidence="2">
    <location>
        <begin position="1408"/>
        <end position="1418"/>
    </location>
</feature>